<gene>
    <name evidence="2" type="ORF">IRI77_15785</name>
</gene>
<dbReference type="InterPro" id="IPR025164">
    <property type="entry name" value="Toastrack_DUF4097"/>
</dbReference>
<proteinExistence type="predicted"/>
<accession>A0A7S7NY53</accession>
<dbReference type="KEGG" id="pfer:IRI77_15785"/>
<protein>
    <submittedName>
        <fullName evidence="2">DUF4097 family beta strand repeat protein</fullName>
    </submittedName>
</protein>
<evidence type="ECO:0000313" key="2">
    <source>
        <dbReference type="EMBL" id="QOY91349.1"/>
    </source>
</evidence>
<evidence type="ECO:0000259" key="1">
    <source>
        <dbReference type="Pfam" id="PF13349"/>
    </source>
</evidence>
<dbReference type="PANTHER" id="PTHR34094:SF1">
    <property type="entry name" value="PROTEIN FAM185A"/>
    <property type="match status" value="1"/>
</dbReference>
<organism evidence="2 3">
    <name type="scientific">Paludibaculum fermentans</name>
    <dbReference type="NCBI Taxonomy" id="1473598"/>
    <lineage>
        <taxon>Bacteria</taxon>
        <taxon>Pseudomonadati</taxon>
        <taxon>Acidobacteriota</taxon>
        <taxon>Terriglobia</taxon>
        <taxon>Bryobacterales</taxon>
        <taxon>Bryobacteraceae</taxon>
        <taxon>Paludibaculum</taxon>
    </lineage>
</organism>
<dbReference type="RefSeq" id="WP_194453004.1">
    <property type="nucleotide sequence ID" value="NZ_CP063849.1"/>
</dbReference>
<dbReference type="AlphaFoldDB" id="A0A7S7NY53"/>
<keyword evidence="3" id="KW-1185">Reference proteome</keyword>
<name>A0A7S7NY53_PALFE</name>
<dbReference type="PANTHER" id="PTHR34094">
    <property type="match status" value="1"/>
</dbReference>
<dbReference type="Proteomes" id="UP000593892">
    <property type="component" value="Chromosome"/>
</dbReference>
<sequence>MTKTMWVCAFTVAAMTLPARGQDKLTVPLSDPSRPATLQASLLTGSIHVKGYSGKEIIVEAKSRQERASDTARKDGMRRITINSTGLEAEEDNNVVRIGASSMHRAIDIEIQVPMRTSLKLKSTNDGEITVEGVQGDVEVSNINGPVTLTGISGSVVAHSLNEKVKVVFNQVDPQKQMSFSSLNGDIDVTFPASLKANVKLKTQRGEVYSDFDVAMTAAPKATTEGGRTEKGKYRVKLDQSMYGTINGGGPEIQFSNFNGSIYIRKAGK</sequence>
<feature type="domain" description="DUF4097" evidence="1">
    <location>
        <begin position="24"/>
        <end position="237"/>
    </location>
</feature>
<evidence type="ECO:0000313" key="3">
    <source>
        <dbReference type="Proteomes" id="UP000593892"/>
    </source>
</evidence>
<reference evidence="2 3" key="1">
    <citation type="submission" date="2020-10" db="EMBL/GenBank/DDBJ databases">
        <title>Complete genome sequence of Paludibaculum fermentans P105T, a facultatively anaerobic acidobacterium capable of dissimilatory Fe(III) reduction.</title>
        <authorList>
            <person name="Dedysh S.N."/>
            <person name="Beletsky A.V."/>
            <person name="Kulichevskaya I.S."/>
            <person name="Mardanov A.V."/>
            <person name="Ravin N.V."/>
        </authorList>
    </citation>
    <scope>NUCLEOTIDE SEQUENCE [LARGE SCALE GENOMIC DNA]</scope>
    <source>
        <strain evidence="2 3">P105</strain>
    </source>
</reference>
<dbReference type="Pfam" id="PF13349">
    <property type="entry name" value="DUF4097"/>
    <property type="match status" value="1"/>
</dbReference>
<dbReference type="EMBL" id="CP063849">
    <property type="protein sequence ID" value="QOY91349.1"/>
    <property type="molecule type" value="Genomic_DNA"/>
</dbReference>